<protein>
    <submittedName>
        <fullName evidence="1">Uncharacterized protein</fullName>
    </submittedName>
</protein>
<dbReference type="EMBL" id="VSSQ01001337">
    <property type="protein sequence ID" value="MPM07451.1"/>
    <property type="molecule type" value="Genomic_DNA"/>
</dbReference>
<gene>
    <name evidence="1" type="ORF">SDC9_53757</name>
</gene>
<accession>A0A644WV30</accession>
<organism evidence="1">
    <name type="scientific">bioreactor metagenome</name>
    <dbReference type="NCBI Taxonomy" id="1076179"/>
    <lineage>
        <taxon>unclassified sequences</taxon>
        <taxon>metagenomes</taxon>
        <taxon>ecological metagenomes</taxon>
    </lineage>
</organism>
<sequence length="229" mass="26714">MSKFFMYGTELQDIEQMMMLVPNFIPRRSGVVVVKKLQYENEGVTCHDCDRYKRSRCHDNTLSCFAEKVASGEICYEKIVNDYYMNFKSYSLKKRIGHLIRNFNGDIFLNPIHHYRFNTILKLQNEPIKNRKHTYLATLFLLTADDNLCRIAKDHIYQSSFNFKNMRLNGINTDGYALYQTARTIYTGIEHIKMSEIADETLIGTDAFKAIINATMIARYGADMFQVNC</sequence>
<reference evidence="1" key="1">
    <citation type="submission" date="2019-08" db="EMBL/GenBank/DDBJ databases">
        <authorList>
            <person name="Kucharzyk K."/>
            <person name="Murdoch R.W."/>
            <person name="Higgins S."/>
            <person name="Loffler F."/>
        </authorList>
    </citation>
    <scope>NUCLEOTIDE SEQUENCE</scope>
</reference>
<evidence type="ECO:0000313" key="1">
    <source>
        <dbReference type="EMBL" id="MPM07451.1"/>
    </source>
</evidence>
<proteinExistence type="predicted"/>
<dbReference type="AlphaFoldDB" id="A0A644WV30"/>
<comment type="caution">
    <text evidence="1">The sequence shown here is derived from an EMBL/GenBank/DDBJ whole genome shotgun (WGS) entry which is preliminary data.</text>
</comment>
<name>A0A644WV30_9ZZZZ</name>